<feature type="signal peptide" evidence="5">
    <location>
        <begin position="1"/>
        <end position="18"/>
    </location>
</feature>
<dbReference type="SUPFAM" id="SSF103088">
    <property type="entry name" value="OmpA-like"/>
    <property type="match status" value="1"/>
</dbReference>
<accession>A0A150WMI2</accession>
<dbReference type="OrthoDB" id="5291234at2"/>
<reference evidence="7 8" key="1">
    <citation type="submission" date="2016-03" db="EMBL/GenBank/DDBJ databases">
        <authorList>
            <person name="Ploux O."/>
        </authorList>
    </citation>
    <scope>NUCLEOTIDE SEQUENCE [LARGE SCALE GENOMIC DNA]</scope>
    <source>
        <strain evidence="7 8">R0</strain>
    </source>
</reference>
<dbReference type="Proteomes" id="UP000075320">
    <property type="component" value="Unassembled WGS sequence"/>
</dbReference>
<evidence type="ECO:0000256" key="3">
    <source>
        <dbReference type="PROSITE-ProRule" id="PRU00473"/>
    </source>
</evidence>
<dbReference type="PROSITE" id="PS51123">
    <property type="entry name" value="OMPA_2"/>
    <property type="match status" value="1"/>
</dbReference>
<dbReference type="InterPro" id="IPR036737">
    <property type="entry name" value="OmpA-like_sf"/>
</dbReference>
<organism evidence="7 8">
    <name type="scientific">Bdellovibrio bacteriovorus</name>
    <dbReference type="NCBI Taxonomy" id="959"/>
    <lineage>
        <taxon>Bacteria</taxon>
        <taxon>Pseudomonadati</taxon>
        <taxon>Bdellovibrionota</taxon>
        <taxon>Bdellovibrionia</taxon>
        <taxon>Bdellovibrionales</taxon>
        <taxon>Pseudobdellovibrionaceae</taxon>
        <taxon>Bdellovibrio</taxon>
    </lineage>
</organism>
<keyword evidence="2 3" id="KW-0472">Membrane</keyword>
<evidence type="ECO:0000313" key="7">
    <source>
        <dbReference type="EMBL" id="KYG65517.1"/>
    </source>
</evidence>
<sequence length="449" mass="48613">MFSNTKFLIALAATALLAACASKPVNMPAISENASASAEIQKTEQMINEARQQQVDVLSPKNFTQAEKHLAKAKVMQEKEKPNAKIIEELSYAQGFLADAKGKSEISALSMKDITTAREGALQARASEILPKEWRGAEKDLESVTKKIEKGNLSKADKEGSEIIAKYRELEIKSVEKAHLGVAAANIEKAKKDKADKKAPKTWGLAVMKYDNATKIIASNPKNTEAIRAAATDATKESVRLNDILGKVNAGNSEDLVLTAERQQRQIGTLRKGASQTASELAMTEEELASAARQNQALAAKQSELQKSQDALKTAATLREQLKPTEAEVFVDQNKVKVRLKALRFPSNQSALGPKNQAFLNKVESALQGINVSRVTVEGHTDATGDADKNAVLSEKRAQSVEQYLTAKGGLKSDQVQAVGLGSEQPISDNNTARGRAENRRIDLVIETE</sequence>
<dbReference type="AlphaFoldDB" id="A0A150WMI2"/>
<feature type="coiled-coil region" evidence="4">
    <location>
        <begin position="274"/>
        <end position="311"/>
    </location>
</feature>
<comment type="caution">
    <text evidence="7">The sequence shown here is derived from an EMBL/GenBank/DDBJ whole genome shotgun (WGS) entry which is preliminary data.</text>
</comment>
<keyword evidence="5" id="KW-0732">Signal</keyword>
<dbReference type="PANTHER" id="PTHR30329">
    <property type="entry name" value="STATOR ELEMENT OF FLAGELLAR MOTOR COMPLEX"/>
    <property type="match status" value="1"/>
</dbReference>
<evidence type="ECO:0000259" key="6">
    <source>
        <dbReference type="PROSITE" id="PS51123"/>
    </source>
</evidence>
<feature type="chain" id="PRO_5007573402" description="OmpA-like domain-containing protein" evidence="5">
    <location>
        <begin position="19"/>
        <end position="449"/>
    </location>
</feature>
<evidence type="ECO:0000256" key="5">
    <source>
        <dbReference type="SAM" id="SignalP"/>
    </source>
</evidence>
<keyword evidence="8" id="KW-1185">Reference proteome</keyword>
<evidence type="ECO:0000256" key="4">
    <source>
        <dbReference type="SAM" id="Coils"/>
    </source>
</evidence>
<proteinExistence type="predicted"/>
<evidence type="ECO:0000256" key="1">
    <source>
        <dbReference type="ARBA" id="ARBA00004442"/>
    </source>
</evidence>
<evidence type="ECO:0000256" key="2">
    <source>
        <dbReference type="ARBA" id="ARBA00023136"/>
    </source>
</evidence>
<dbReference type="GO" id="GO:0009279">
    <property type="term" value="C:cell outer membrane"/>
    <property type="evidence" value="ECO:0007669"/>
    <property type="project" value="UniProtKB-SubCell"/>
</dbReference>
<evidence type="ECO:0000313" key="8">
    <source>
        <dbReference type="Proteomes" id="UP000075320"/>
    </source>
</evidence>
<gene>
    <name evidence="7" type="ORF">AZI86_00100</name>
</gene>
<dbReference type="PANTHER" id="PTHR30329:SF20">
    <property type="entry name" value="EXPORTED PROTEIN"/>
    <property type="match status" value="1"/>
</dbReference>
<dbReference type="Pfam" id="PF00691">
    <property type="entry name" value="OmpA"/>
    <property type="match status" value="1"/>
</dbReference>
<protein>
    <recommendedName>
        <fullName evidence="6">OmpA-like domain-containing protein</fullName>
    </recommendedName>
</protein>
<dbReference type="CDD" id="cd07185">
    <property type="entry name" value="OmpA_C-like"/>
    <property type="match status" value="1"/>
</dbReference>
<dbReference type="InterPro" id="IPR006664">
    <property type="entry name" value="OMP_bac"/>
</dbReference>
<keyword evidence="4" id="KW-0175">Coiled coil</keyword>
<dbReference type="InterPro" id="IPR006665">
    <property type="entry name" value="OmpA-like"/>
</dbReference>
<dbReference type="EMBL" id="LUKE01000001">
    <property type="protein sequence ID" value="KYG65517.1"/>
    <property type="molecule type" value="Genomic_DNA"/>
</dbReference>
<dbReference type="InterPro" id="IPR050330">
    <property type="entry name" value="Bact_OuterMem_StrucFunc"/>
</dbReference>
<dbReference type="RefSeq" id="WP_061833061.1">
    <property type="nucleotide sequence ID" value="NZ_LUKE01000001.1"/>
</dbReference>
<dbReference type="PROSITE" id="PS51257">
    <property type="entry name" value="PROKAR_LIPOPROTEIN"/>
    <property type="match status" value="1"/>
</dbReference>
<dbReference type="Gene3D" id="3.30.1330.60">
    <property type="entry name" value="OmpA-like domain"/>
    <property type="match status" value="1"/>
</dbReference>
<comment type="subcellular location">
    <subcellularLocation>
        <location evidence="1">Cell outer membrane</location>
    </subcellularLocation>
</comment>
<dbReference type="PRINTS" id="PR01021">
    <property type="entry name" value="OMPADOMAIN"/>
</dbReference>
<dbReference type="Pfam" id="PF14346">
    <property type="entry name" value="DUF4398"/>
    <property type="match status" value="1"/>
</dbReference>
<feature type="domain" description="OmpA-like" evidence="6">
    <location>
        <begin position="332"/>
        <end position="449"/>
    </location>
</feature>
<dbReference type="InterPro" id="IPR025511">
    <property type="entry name" value="DUF4398"/>
</dbReference>
<name>A0A150WMI2_BDEBC</name>